<keyword evidence="2" id="KW-0472">Membrane</keyword>
<sequence length="226" mass="26663">MPKLPDGFEGVILPDYQIMLSQFITALTPYMEKYQKYVTLVSYYVVPFIYAFTISSKFFKFTLYPLLYVVPWILFTIQKDKLTAELVHLTAPFIGFVYLFFCVRFIFSRKNKSVFKQFVFILKYSFLTLLALITPIVPFNFKNGLFVQFGYPFLSFDMAFGTKFYSYFKLERIMEFVIGAVVIPMLGHVWYLCAFCVALALLRMILAILKREKKDVQEKKEEEKTE</sequence>
<comment type="caution">
    <text evidence="3">The sequence shown here is derived from an EMBL/GenBank/DDBJ whole genome shotgun (WGS) entry which is preliminary data.</text>
</comment>
<proteinExistence type="predicted"/>
<accession>A0AA86QM43</accession>
<keyword evidence="2" id="KW-1133">Transmembrane helix</keyword>
<feature type="coiled-coil region" evidence="1">
    <location>
        <begin position="199"/>
        <end position="226"/>
    </location>
</feature>
<reference evidence="3" key="1">
    <citation type="submission" date="2023-06" db="EMBL/GenBank/DDBJ databases">
        <authorList>
            <person name="Kurt Z."/>
        </authorList>
    </citation>
    <scope>NUCLEOTIDE SEQUENCE</scope>
</reference>
<name>A0AA86QM43_9EUKA</name>
<dbReference type="AlphaFoldDB" id="A0AA86QM43"/>
<feature type="transmembrane region" description="Helical" evidence="2">
    <location>
        <begin position="189"/>
        <end position="209"/>
    </location>
</feature>
<reference evidence="4 5" key="2">
    <citation type="submission" date="2024-07" db="EMBL/GenBank/DDBJ databases">
        <authorList>
            <person name="Akdeniz Z."/>
        </authorList>
    </citation>
    <scope>NUCLEOTIDE SEQUENCE [LARGE SCALE GENOMIC DNA]</scope>
</reference>
<keyword evidence="1" id="KW-0175">Coiled coil</keyword>
<feature type="transmembrane region" description="Helical" evidence="2">
    <location>
        <begin position="61"/>
        <end position="77"/>
    </location>
</feature>
<evidence type="ECO:0000313" key="3">
    <source>
        <dbReference type="EMBL" id="CAI9956372.1"/>
    </source>
</evidence>
<keyword evidence="2" id="KW-0812">Transmembrane</keyword>
<dbReference type="EMBL" id="CAXDID020000170">
    <property type="protein sequence ID" value="CAL6046979.1"/>
    <property type="molecule type" value="Genomic_DNA"/>
</dbReference>
<evidence type="ECO:0000256" key="2">
    <source>
        <dbReference type="SAM" id="Phobius"/>
    </source>
</evidence>
<evidence type="ECO:0000313" key="4">
    <source>
        <dbReference type="EMBL" id="CAL6046979.1"/>
    </source>
</evidence>
<dbReference type="EMBL" id="CATOUU010000873">
    <property type="protein sequence ID" value="CAI9956372.1"/>
    <property type="molecule type" value="Genomic_DNA"/>
</dbReference>
<feature type="transmembrane region" description="Helical" evidence="2">
    <location>
        <begin position="89"/>
        <end position="107"/>
    </location>
</feature>
<gene>
    <name evidence="4" type="ORF">HINF_LOCUS41985</name>
    <name evidence="3" type="ORF">HINF_LOCUS44017</name>
</gene>
<organism evidence="3">
    <name type="scientific">Hexamita inflata</name>
    <dbReference type="NCBI Taxonomy" id="28002"/>
    <lineage>
        <taxon>Eukaryota</taxon>
        <taxon>Metamonada</taxon>
        <taxon>Diplomonadida</taxon>
        <taxon>Hexamitidae</taxon>
        <taxon>Hexamitinae</taxon>
        <taxon>Hexamita</taxon>
    </lineage>
</organism>
<keyword evidence="5" id="KW-1185">Reference proteome</keyword>
<dbReference type="Proteomes" id="UP001642409">
    <property type="component" value="Unassembled WGS sequence"/>
</dbReference>
<feature type="transmembrane region" description="Helical" evidence="2">
    <location>
        <begin position="37"/>
        <end position="54"/>
    </location>
</feature>
<evidence type="ECO:0000256" key="1">
    <source>
        <dbReference type="SAM" id="Coils"/>
    </source>
</evidence>
<evidence type="ECO:0000313" key="5">
    <source>
        <dbReference type="Proteomes" id="UP001642409"/>
    </source>
</evidence>
<protein>
    <submittedName>
        <fullName evidence="4">Hypothetical_protein</fullName>
    </submittedName>
</protein>
<feature type="transmembrane region" description="Helical" evidence="2">
    <location>
        <begin position="119"/>
        <end position="141"/>
    </location>
</feature>